<dbReference type="Proteomes" id="UP000187203">
    <property type="component" value="Unassembled WGS sequence"/>
</dbReference>
<organism evidence="1 2">
    <name type="scientific">Corchorus olitorius</name>
    <dbReference type="NCBI Taxonomy" id="93759"/>
    <lineage>
        <taxon>Eukaryota</taxon>
        <taxon>Viridiplantae</taxon>
        <taxon>Streptophyta</taxon>
        <taxon>Embryophyta</taxon>
        <taxon>Tracheophyta</taxon>
        <taxon>Spermatophyta</taxon>
        <taxon>Magnoliopsida</taxon>
        <taxon>eudicotyledons</taxon>
        <taxon>Gunneridae</taxon>
        <taxon>Pentapetalae</taxon>
        <taxon>rosids</taxon>
        <taxon>malvids</taxon>
        <taxon>Malvales</taxon>
        <taxon>Malvaceae</taxon>
        <taxon>Grewioideae</taxon>
        <taxon>Apeibeae</taxon>
        <taxon>Corchorus</taxon>
    </lineage>
</organism>
<dbReference type="AlphaFoldDB" id="A0A1R3KMK6"/>
<gene>
    <name evidence="1" type="ORF">COLO4_06587</name>
</gene>
<protein>
    <submittedName>
        <fullName evidence="1">Uncharacterized protein</fullName>
    </submittedName>
</protein>
<keyword evidence="2" id="KW-1185">Reference proteome</keyword>
<evidence type="ECO:0000313" key="2">
    <source>
        <dbReference type="Proteomes" id="UP000187203"/>
    </source>
</evidence>
<reference evidence="2" key="1">
    <citation type="submission" date="2013-09" db="EMBL/GenBank/DDBJ databases">
        <title>Corchorus olitorius genome sequencing.</title>
        <authorList>
            <person name="Alam M."/>
            <person name="Haque M.S."/>
            <person name="Islam M.S."/>
            <person name="Emdad E.M."/>
            <person name="Islam M.M."/>
            <person name="Ahmed B."/>
            <person name="Halim A."/>
            <person name="Hossen Q.M.M."/>
            <person name="Hossain M.Z."/>
            <person name="Ahmed R."/>
            <person name="Khan M.M."/>
            <person name="Islam R."/>
            <person name="Rashid M.M."/>
            <person name="Khan S.A."/>
            <person name="Rahman M.S."/>
            <person name="Alam M."/>
            <person name="Yahiya A.S."/>
            <person name="Khan M.S."/>
            <person name="Azam M.S."/>
            <person name="Haque T."/>
            <person name="Lashkar M.Z.H."/>
            <person name="Akhand A.I."/>
            <person name="Morshed G."/>
            <person name="Roy S."/>
            <person name="Uddin K.S."/>
            <person name="Rabeya T."/>
            <person name="Hossain A.S."/>
            <person name="Chowdhury A."/>
            <person name="Snigdha A.R."/>
            <person name="Mortoza M.S."/>
            <person name="Matin S.A."/>
            <person name="Hoque S.M.E."/>
            <person name="Islam M.K."/>
            <person name="Roy D.K."/>
            <person name="Haider R."/>
            <person name="Moosa M.M."/>
            <person name="Elias S.M."/>
            <person name="Hasan A.M."/>
            <person name="Jahan S."/>
            <person name="Shafiuddin M."/>
            <person name="Mahmood N."/>
            <person name="Shommy N.S."/>
        </authorList>
    </citation>
    <scope>NUCLEOTIDE SEQUENCE [LARGE SCALE GENOMIC DNA]</scope>
    <source>
        <strain evidence="2">cv. O-4</strain>
    </source>
</reference>
<proteinExistence type="predicted"/>
<comment type="caution">
    <text evidence="1">The sequence shown here is derived from an EMBL/GenBank/DDBJ whole genome shotgun (WGS) entry which is preliminary data.</text>
</comment>
<evidence type="ECO:0000313" key="1">
    <source>
        <dbReference type="EMBL" id="OMP08323.1"/>
    </source>
</evidence>
<sequence>MEPSIQALYKIRSSGRWPMGMCKSCRLLCILGWLLNKR</sequence>
<name>A0A1R3KMK6_9ROSI</name>
<accession>A0A1R3KMK6</accession>
<dbReference type="EMBL" id="AWUE01012788">
    <property type="protein sequence ID" value="OMP08323.1"/>
    <property type="molecule type" value="Genomic_DNA"/>
</dbReference>